<evidence type="ECO:0000313" key="2">
    <source>
        <dbReference type="Proteomes" id="UP000652219"/>
    </source>
</evidence>
<dbReference type="AlphaFoldDB" id="A0A8H6JS27"/>
<proteinExistence type="predicted"/>
<accession>A0A8H6JS27</accession>
<gene>
    <name evidence="1" type="ORF">CSOJ01_02100</name>
</gene>
<keyword evidence="2" id="KW-1185">Reference proteome</keyword>
<dbReference type="Proteomes" id="UP000652219">
    <property type="component" value="Unassembled WGS sequence"/>
</dbReference>
<reference evidence="1 2" key="1">
    <citation type="journal article" date="2020" name="Phytopathology">
        <title>Genome Sequence Resources of Colletotrichum truncatum, C. plurivorum, C. musicola, and C. sojae: Four Species Pathogenic to Soybean (Glycine max).</title>
        <authorList>
            <person name="Rogerio F."/>
            <person name="Boufleur T.R."/>
            <person name="Ciampi-Guillardi M."/>
            <person name="Sukno S.A."/>
            <person name="Thon M.R."/>
            <person name="Massola Junior N.S."/>
            <person name="Baroncelli R."/>
        </authorList>
    </citation>
    <scope>NUCLEOTIDE SEQUENCE [LARGE SCALE GENOMIC DNA]</scope>
    <source>
        <strain evidence="1 2">LFN0009</strain>
    </source>
</reference>
<dbReference type="EMBL" id="WIGN01000018">
    <property type="protein sequence ID" value="KAF6817963.1"/>
    <property type="molecule type" value="Genomic_DNA"/>
</dbReference>
<sequence>MYVTRFPVEAAGVNYGKHNDDDESNKIQGKACFARDAILTALTNSASAVLEARDTVSLPQFAEVSSTTGESGSGKDELHHAARGLIVVVSKDTEEGLKSGRAKLRMPPPTSARSSWAAPWEVPAPATTNESCGAERERGVAKDAIPGRVSRVLWGLSGPEVIDTDECCFVSRLRKRRWMDGDILGEEKK</sequence>
<comment type="caution">
    <text evidence="1">The sequence shown here is derived from an EMBL/GenBank/DDBJ whole genome shotgun (WGS) entry which is preliminary data.</text>
</comment>
<protein>
    <submittedName>
        <fullName evidence="1">Uncharacterized protein</fullName>
    </submittedName>
</protein>
<name>A0A8H6JS27_9PEZI</name>
<organism evidence="1 2">
    <name type="scientific">Colletotrichum sojae</name>
    <dbReference type="NCBI Taxonomy" id="2175907"/>
    <lineage>
        <taxon>Eukaryota</taxon>
        <taxon>Fungi</taxon>
        <taxon>Dikarya</taxon>
        <taxon>Ascomycota</taxon>
        <taxon>Pezizomycotina</taxon>
        <taxon>Sordariomycetes</taxon>
        <taxon>Hypocreomycetidae</taxon>
        <taxon>Glomerellales</taxon>
        <taxon>Glomerellaceae</taxon>
        <taxon>Colletotrichum</taxon>
        <taxon>Colletotrichum orchidearum species complex</taxon>
    </lineage>
</organism>
<evidence type="ECO:0000313" key="1">
    <source>
        <dbReference type="EMBL" id="KAF6817963.1"/>
    </source>
</evidence>